<organism evidence="1 2">
    <name type="scientific">Recurvomyces mirabilis</name>
    <dbReference type="NCBI Taxonomy" id="574656"/>
    <lineage>
        <taxon>Eukaryota</taxon>
        <taxon>Fungi</taxon>
        <taxon>Dikarya</taxon>
        <taxon>Ascomycota</taxon>
        <taxon>Pezizomycotina</taxon>
        <taxon>Dothideomycetes</taxon>
        <taxon>Dothideomycetidae</taxon>
        <taxon>Mycosphaerellales</taxon>
        <taxon>Teratosphaeriaceae</taxon>
        <taxon>Recurvomyces</taxon>
    </lineage>
</organism>
<reference evidence="1" key="1">
    <citation type="submission" date="2023-07" db="EMBL/GenBank/DDBJ databases">
        <title>Black Yeasts Isolated from many extreme environments.</title>
        <authorList>
            <person name="Coleine C."/>
            <person name="Stajich J.E."/>
            <person name="Selbmann L."/>
        </authorList>
    </citation>
    <scope>NUCLEOTIDE SEQUENCE</scope>
    <source>
        <strain evidence="1">CCFEE 5485</strain>
    </source>
</reference>
<gene>
    <name evidence="1" type="ORF">LTR78_007739</name>
</gene>
<evidence type="ECO:0000313" key="1">
    <source>
        <dbReference type="EMBL" id="KAK3672432.1"/>
    </source>
</evidence>
<comment type="caution">
    <text evidence="1">The sequence shown here is derived from an EMBL/GenBank/DDBJ whole genome shotgun (WGS) entry which is preliminary data.</text>
</comment>
<protein>
    <recommendedName>
        <fullName evidence="3">Heterokaryon incompatibility domain-containing protein</fullName>
    </recommendedName>
</protein>
<keyword evidence="2" id="KW-1185">Reference proteome</keyword>
<dbReference type="EMBL" id="JAUTXT010000033">
    <property type="protein sequence ID" value="KAK3672432.1"/>
    <property type="molecule type" value="Genomic_DNA"/>
</dbReference>
<name>A0AAE0TUL0_9PEZI</name>
<evidence type="ECO:0008006" key="3">
    <source>
        <dbReference type="Google" id="ProtNLM"/>
    </source>
</evidence>
<evidence type="ECO:0000313" key="2">
    <source>
        <dbReference type="Proteomes" id="UP001274830"/>
    </source>
</evidence>
<dbReference type="Proteomes" id="UP001274830">
    <property type="component" value="Unassembled WGS sequence"/>
</dbReference>
<dbReference type="AlphaFoldDB" id="A0AAE0TUL0"/>
<sequence length="317" mass="35544">MLYLMISATSLKPSSLPSLTLRSERELIGQAFEEALARTQPKWWHRVWTLQEVVVPSVEAWICFEQYTISIDILFRLELPGSSLSKELLASIDILHQFRMLFGDGHSTLKRALQFTQGRQATLPGDRIFGILSLLPPDMARELKLALMERTAGSSHVDPEALAAARSATSKEARSLAAQASVVRIISASHLRECLGAGVLAYCESRDTYHNAVWESILPDAHQSHSAASREWYSPFRDHTKLFSTKEGRIGIYYDLVEGNDVVAVVSTTPKQFKTIVLEEVASHDKQPLYRYKTFACMLGVDWGQLRGCKPQVIRVV</sequence>
<accession>A0AAE0TUL0</accession>
<proteinExistence type="predicted"/>